<comment type="catalytic activity">
    <reaction evidence="4">
        <text>ATP + (deoxyribonucleotide)n-3'-hydroxyl + 5'-phospho-(deoxyribonucleotide)m = (deoxyribonucleotide)n+m + AMP + diphosphate.</text>
        <dbReference type="EC" id="6.5.1.1"/>
    </reaction>
</comment>
<proteinExistence type="inferred from homology"/>
<evidence type="ECO:0000256" key="3">
    <source>
        <dbReference type="ARBA" id="ARBA00022598"/>
    </source>
</evidence>
<accession>A0A1M4T8T4</accession>
<dbReference type="InterPro" id="IPR014146">
    <property type="entry name" value="LigD_ligase_dom"/>
</dbReference>
<dbReference type="GO" id="GO:0005524">
    <property type="term" value="F:ATP binding"/>
    <property type="evidence" value="ECO:0007669"/>
    <property type="project" value="InterPro"/>
</dbReference>
<dbReference type="SUPFAM" id="SSF56091">
    <property type="entry name" value="DNA ligase/mRNA capping enzyme, catalytic domain"/>
    <property type="match status" value="1"/>
</dbReference>
<dbReference type="CDD" id="cd07971">
    <property type="entry name" value="OBF_DNA_ligase_LigD"/>
    <property type="match status" value="1"/>
</dbReference>
<dbReference type="Gene3D" id="3.30.1490.70">
    <property type="match status" value="1"/>
</dbReference>
<dbReference type="PROSITE" id="PS50160">
    <property type="entry name" value="DNA_LIGASE_A3"/>
    <property type="match status" value="1"/>
</dbReference>
<dbReference type="Gene3D" id="3.30.470.30">
    <property type="entry name" value="DNA ligase/mRNA capping enzyme"/>
    <property type="match status" value="1"/>
</dbReference>
<dbReference type="SUPFAM" id="SSF50249">
    <property type="entry name" value="Nucleic acid-binding proteins"/>
    <property type="match status" value="1"/>
</dbReference>
<sequence length="311" mass="36367">MRKLFPLMQPIATHRLPTQKEWIHQIKYDGIRLLCVVQDSKVQLWTRKQNNRNTQYPELLQISNFISAKSFILDGEVIVRSKENKPTFSLILKRDRNINPIQIHNLIDTHPLEYHLFDILMKDGQDLRNHPLEDRLQILSNIIMPNEQFFLVQSHSNGQLLWEQIKKNGWEGVVSKKLGSSYMYGKKHQAWYKSKVKQERLCVVGGIQYKANYPNSLLLGNYLHDQLLYIGKASTGLSSHDFQLLHQYVPQLEQQLSPFVNPPLQQLPIKWIQPLLTIQVQYTEKTDDGLMRHPIILGFTSSPANEARWEI</sequence>
<dbReference type="RefSeq" id="WP_073151037.1">
    <property type="nucleotide sequence ID" value="NZ_FQVL01000001.1"/>
</dbReference>
<protein>
    <recommendedName>
        <fullName evidence="2">DNA ligase (ATP)</fullName>
        <ecNumber evidence="2">6.5.1.1</ecNumber>
    </recommendedName>
</protein>
<evidence type="ECO:0000313" key="7">
    <source>
        <dbReference type="Proteomes" id="UP000184476"/>
    </source>
</evidence>
<dbReference type="GO" id="GO:0003910">
    <property type="term" value="F:DNA ligase (ATP) activity"/>
    <property type="evidence" value="ECO:0007669"/>
    <property type="project" value="UniProtKB-EC"/>
</dbReference>
<gene>
    <name evidence="6" type="ORF">SAMN05444392_101365</name>
</gene>
<dbReference type="InterPro" id="IPR050191">
    <property type="entry name" value="ATP-dep_DNA_ligase"/>
</dbReference>
<keyword evidence="7" id="KW-1185">Reference proteome</keyword>
<dbReference type="PANTHER" id="PTHR45674">
    <property type="entry name" value="DNA LIGASE 1/3 FAMILY MEMBER"/>
    <property type="match status" value="1"/>
</dbReference>
<dbReference type="AlphaFoldDB" id="A0A1M4T8T4"/>
<dbReference type="STRING" id="112248.SAMN05444392_101365"/>
<evidence type="ECO:0000259" key="5">
    <source>
        <dbReference type="PROSITE" id="PS50160"/>
    </source>
</evidence>
<dbReference type="Pfam" id="PF01068">
    <property type="entry name" value="DNA_ligase_A_M"/>
    <property type="match status" value="1"/>
</dbReference>
<dbReference type="PANTHER" id="PTHR45674:SF4">
    <property type="entry name" value="DNA LIGASE 1"/>
    <property type="match status" value="1"/>
</dbReference>
<dbReference type="OrthoDB" id="9802472at2"/>
<dbReference type="EC" id="6.5.1.1" evidence="2"/>
<dbReference type="InterPro" id="IPR012309">
    <property type="entry name" value="DNA_ligase_ATP-dep_C"/>
</dbReference>
<dbReference type="GO" id="GO:0006281">
    <property type="term" value="P:DNA repair"/>
    <property type="evidence" value="ECO:0007669"/>
    <property type="project" value="InterPro"/>
</dbReference>
<evidence type="ECO:0000313" key="6">
    <source>
        <dbReference type="EMBL" id="SHE40913.1"/>
    </source>
</evidence>
<dbReference type="NCBIfam" id="TIGR02779">
    <property type="entry name" value="NHEJ_ligase_lig"/>
    <property type="match status" value="1"/>
</dbReference>
<dbReference type="GO" id="GO:0006310">
    <property type="term" value="P:DNA recombination"/>
    <property type="evidence" value="ECO:0007669"/>
    <property type="project" value="InterPro"/>
</dbReference>
<dbReference type="CDD" id="cd07906">
    <property type="entry name" value="Adenylation_DNA_ligase_LigD_LigC"/>
    <property type="match status" value="1"/>
</dbReference>
<dbReference type="Gene3D" id="2.40.50.140">
    <property type="entry name" value="Nucleic acid-binding proteins"/>
    <property type="match status" value="1"/>
</dbReference>
<keyword evidence="3" id="KW-0436">Ligase</keyword>
<dbReference type="InterPro" id="IPR012310">
    <property type="entry name" value="DNA_ligase_ATP-dep_cent"/>
</dbReference>
<feature type="domain" description="ATP-dependent DNA ligase family profile" evidence="5">
    <location>
        <begin position="114"/>
        <end position="236"/>
    </location>
</feature>
<organism evidence="6 7">
    <name type="scientific">Seinonella peptonophila</name>
    <dbReference type="NCBI Taxonomy" id="112248"/>
    <lineage>
        <taxon>Bacteria</taxon>
        <taxon>Bacillati</taxon>
        <taxon>Bacillota</taxon>
        <taxon>Bacilli</taxon>
        <taxon>Bacillales</taxon>
        <taxon>Thermoactinomycetaceae</taxon>
        <taxon>Seinonella</taxon>
    </lineage>
</organism>
<evidence type="ECO:0000256" key="1">
    <source>
        <dbReference type="ARBA" id="ARBA00007572"/>
    </source>
</evidence>
<name>A0A1M4T8T4_9BACL</name>
<dbReference type="Pfam" id="PF04679">
    <property type="entry name" value="DNA_ligase_A_C"/>
    <property type="match status" value="1"/>
</dbReference>
<evidence type="ECO:0000256" key="4">
    <source>
        <dbReference type="ARBA" id="ARBA00034003"/>
    </source>
</evidence>
<dbReference type="InterPro" id="IPR012340">
    <property type="entry name" value="NA-bd_OB-fold"/>
</dbReference>
<dbReference type="Proteomes" id="UP000184476">
    <property type="component" value="Unassembled WGS sequence"/>
</dbReference>
<dbReference type="EMBL" id="FQVL01000001">
    <property type="protein sequence ID" value="SHE40913.1"/>
    <property type="molecule type" value="Genomic_DNA"/>
</dbReference>
<evidence type="ECO:0000256" key="2">
    <source>
        <dbReference type="ARBA" id="ARBA00012727"/>
    </source>
</evidence>
<comment type="similarity">
    <text evidence="1">Belongs to the ATP-dependent DNA ligase family.</text>
</comment>
<reference evidence="6 7" key="1">
    <citation type="submission" date="2016-11" db="EMBL/GenBank/DDBJ databases">
        <authorList>
            <person name="Jaros S."/>
            <person name="Januszkiewicz K."/>
            <person name="Wedrychowicz H."/>
        </authorList>
    </citation>
    <scope>NUCLEOTIDE SEQUENCE [LARGE SCALE GENOMIC DNA]</scope>
    <source>
        <strain evidence="6 7">DSM 44666</strain>
    </source>
</reference>